<proteinExistence type="inferred from homology"/>
<evidence type="ECO:0000313" key="11">
    <source>
        <dbReference type="EMBL" id="RQM31390.1"/>
    </source>
</evidence>
<evidence type="ECO:0000313" key="12">
    <source>
        <dbReference type="Proteomes" id="UP000284702"/>
    </source>
</evidence>
<dbReference type="InterPro" id="IPR031336">
    <property type="entry name" value="CDC73_C"/>
</dbReference>
<dbReference type="GO" id="GO:0004197">
    <property type="term" value="F:cysteine-type endopeptidase activity"/>
    <property type="evidence" value="ECO:0007669"/>
    <property type="project" value="UniProtKB-EC"/>
</dbReference>
<evidence type="ECO:0000256" key="9">
    <source>
        <dbReference type="SAM" id="Phobius"/>
    </source>
</evidence>
<dbReference type="PANTHER" id="PTHR43336">
    <property type="entry name" value="OXYGEN SENSOR HISTIDINE KINASE RESPONSE REGULATOR DEVS/DOSS"/>
    <property type="match status" value="1"/>
</dbReference>
<dbReference type="GO" id="GO:0009190">
    <property type="term" value="P:cyclic nucleotide biosynthetic process"/>
    <property type="evidence" value="ECO:0007669"/>
    <property type="project" value="InterPro"/>
</dbReference>
<feature type="domain" description="Guanylate cyclase" evidence="10">
    <location>
        <begin position="1410"/>
        <end position="1448"/>
    </location>
</feature>
<evidence type="ECO:0000256" key="1">
    <source>
        <dbReference type="ARBA" id="ARBA00000810"/>
    </source>
</evidence>
<sequence length="1605" mass="176914">MPVRLDNRCLYISTSFLPTSAGHAYHVVRRHGIPASNIVLMMYDDAANSTSNPFPGQLFNHPTTFKKDAIDVYKDCHVDYRGDDVTPKKFLQVLSGDSAAGGKVLKSTAEDRVFVNFVDHGAPGFVVFPKDNLYAKDLVATLQEMHAAKKFKELVFYMEACESGSMFKGLLPTDINVYATTAANDHESSWGTYCPPLGDKIGLHLLGTCLGDLYSVNWMEDSDVGDLAKETLGEQYQHVKRKTNKSHVLAFGSTDTIPDEPVGDFLGTLDQRPHDDDDLHGEDAEDLTVLTSMDVRDAEIVSKFYQYLRAPPGEARHGLAHALLHTIQARELADIMFTEIQTKVAAMAPTLAANEDPLDDACLRRVNAAVATACGGYSDYSLKYAAPFAGFCAAGYAPDVLEAHVTAVCHRHLHGNVYRGPHFEFYTTHIHGKMDALGLVRAAVIANRPVETEGGEVLLCSINMETGVKEVDHRFPGTLKTTFHSKASSKSYDLMAVVTCVKYAALTFPEYVAKTRAEKVNMVSTIDKKELMAYLRGDIEESVQVYDQATAALAQKRKAAAAAGEHSSRPLDSSSSVPPSKKSKDANHVAASSSTADVLGETDTENEIKKRILDKEYTHRDRTSMMTTPKSFDSMLALFELVLKEERERSSGSGKVTLLTQTSTLTVPLHQAMKKALPDIPIIVVPAGVSDLLSLLNVKDFLEEGHFVTAAQKKSEGLRKPTSVTIQVKESDQTYTFKLVDSVLRFSDRDCGYSRKAPTSTATLEFESVVKTTMLAPTSSKSAKVANKVSPEVQKLPPTQAQRERIVALLDGRGLNIALGVMTIFALFADDMRIGGFTTEADSAFYVLLLLVFVGFSLEMVANVYARPGYFNRGVSFTFWMDLISTLSILSDVEWVMNLIVPEDTNTKGLASTSLQAGKAGRAGTKAGRMVKLIRLIRLIRVSRMFRSKEDSKVVQLNEPSKVGRILTELTTRRLIVLVLTMIIFLPVIDMSLSSVDEYQYDAFFYLHRLAQDYNATGSVTMAAFQSSFQEYIRQCDGLILSVVVYGVSTNLTNEWMHQMQFQGLTSTGAVDTTSAYALSANPTSGWSASYLNMDLSTLRKTDLDTTSSIYACYANDGTVFDTSCFSGVVFDIQSQNVADAHSNVGKTCIIIFVFGMSIYFFTKDSDQLMALVNRLAQNPLANVEIEEDLNQEYETRMLEKTIAKIGRLLQVGFGSAGTEIISKNMSGTGELNVMIPGAFSLSLILSVNHVAGKKISSIFGFGIIEHFTETVSVLEESVITYINTLADIVHSDANMYYGAANKNIGSAFLIAWKICDGSLPGMRDPRDPATKPIMDAAERVKKRADIGVLLTATGSRPRKISPQELVDSALVAVLRMRVEIHTANQPNGRFHTYLTNQALQDKFDNHFHVAMGFGLHIGWAIEGAIGSKFKIDASYLSPNVNMAARLENATGQFQCDMLISEWFMDEVSPIVKSFCRKVDRVTVKGSEIPMDLWTFDIGNYVDIPLPLVDPNGVQMPMDFERQNFLQVLQERIPRDFFTLFNDGMTQYLDGHWDLAHTAFTAAYAKYPDGPTDVLLKTLARENSDTNGGYAAPAWWKGFRPLTEK</sequence>
<reference evidence="11" key="1">
    <citation type="submission" date="2018-07" db="EMBL/GenBank/DDBJ databases">
        <title>Annotation of Aphanomyces astaci genome assembly.</title>
        <authorList>
            <person name="Studholme D.J."/>
        </authorList>
    </citation>
    <scope>NUCLEOTIDE SEQUENCE [LARGE SCALE GENOMIC DNA]</scope>
    <source>
        <strain evidence="11">Pc</strain>
    </source>
</reference>
<keyword evidence="5" id="KW-0732">Signal</keyword>
<dbReference type="InterPro" id="IPR038103">
    <property type="entry name" value="CDC73_C_sf"/>
</dbReference>
<dbReference type="InterPro" id="IPR001054">
    <property type="entry name" value="A/G_cyclase"/>
</dbReference>
<dbReference type="GO" id="GO:0035556">
    <property type="term" value="P:intracellular signal transduction"/>
    <property type="evidence" value="ECO:0007669"/>
    <property type="project" value="InterPro"/>
</dbReference>
<evidence type="ECO:0000259" key="10">
    <source>
        <dbReference type="PROSITE" id="PS50125"/>
    </source>
</evidence>
<keyword evidence="9" id="KW-1133">Transmembrane helix</keyword>
<dbReference type="GO" id="GO:0006508">
    <property type="term" value="P:proteolysis"/>
    <property type="evidence" value="ECO:0007669"/>
    <property type="project" value="UniProtKB-KW"/>
</dbReference>
<dbReference type="InterPro" id="IPR001096">
    <property type="entry name" value="Peptidase_C13"/>
</dbReference>
<keyword evidence="12" id="KW-1185">Reference proteome</keyword>
<evidence type="ECO:0000256" key="4">
    <source>
        <dbReference type="ARBA" id="ARBA00022670"/>
    </source>
</evidence>
<dbReference type="VEuPathDB" id="FungiDB:H257_10072"/>
<feature type="transmembrane region" description="Helical" evidence="9">
    <location>
        <begin position="975"/>
        <end position="993"/>
    </location>
</feature>
<dbReference type="EMBL" id="MZMZ02000046">
    <property type="protein sequence ID" value="RQM31390.1"/>
    <property type="molecule type" value="Genomic_DNA"/>
</dbReference>
<dbReference type="PRINTS" id="PR00776">
    <property type="entry name" value="HEMOGLOBNASE"/>
</dbReference>
<dbReference type="Pfam" id="PF16050">
    <property type="entry name" value="CDC73_N"/>
    <property type="match status" value="1"/>
</dbReference>
<feature type="region of interest" description="Disordered" evidence="8">
    <location>
        <begin position="560"/>
        <end position="603"/>
    </location>
</feature>
<comment type="caution">
    <text evidence="11">The sequence shown here is derived from an EMBL/GenBank/DDBJ whole genome shotgun (WGS) entry which is preliminary data.</text>
</comment>
<dbReference type="Proteomes" id="UP000284702">
    <property type="component" value="Unassembled WGS sequence"/>
</dbReference>
<evidence type="ECO:0000256" key="7">
    <source>
        <dbReference type="ARBA" id="ARBA00022807"/>
    </source>
</evidence>
<keyword evidence="9" id="KW-0472">Membrane</keyword>
<evidence type="ECO:0000256" key="3">
    <source>
        <dbReference type="ARBA" id="ARBA00012628"/>
    </source>
</evidence>
<dbReference type="Pfam" id="PF05179">
    <property type="entry name" value="CDC73_C"/>
    <property type="match status" value="1"/>
</dbReference>
<dbReference type="SUPFAM" id="SSF81324">
    <property type="entry name" value="Voltage-gated potassium channels"/>
    <property type="match status" value="1"/>
</dbReference>
<dbReference type="VEuPathDB" id="FungiDB:H257_10073"/>
<dbReference type="InterPro" id="IPR029787">
    <property type="entry name" value="Nucleotide_cyclase"/>
</dbReference>
<comment type="similarity">
    <text evidence="2">Belongs to the peptidase C13 family.</text>
</comment>
<feature type="compositionally biased region" description="Low complexity" evidence="8">
    <location>
        <begin position="570"/>
        <end position="580"/>
    </location>
</feature>
<organism evidence="11 12">
    <name type="scientific">Aphanomyces astaci</name>
    <name type="common">Crayfish plague agent</name>
    <dbReference type="NCBI Taxonomy" id="112090"/>
    <lineage>
        <taxon>Eukaryota</taxon>
        <taxon>Sar</taxon>
        <taxon>Stramenopiles</taxon>
        <taxon>Oomycota</taxon>
        <taxon>Saprolegniomycetes</taxon>
        <taxon>Saprolegniales</taxon>
        <taxon>Verrucalvaceae</taxon>
        <taxon>Aphanomyces</taxon>
    </lineage>
</organism>
<dbReference type="SUPFAM" id="SSF55073">
    <property type="entry name" value="Nucleotide cyclase"/>
    <property type="match status" value="1"/>
</dbReference>
<keyword evidence="9" id="KW-0812">Transmembrane</keyword>
<comment type="catalytic activity">
    <reaction evidence="1">
        <text>Hydrolysis of proteins and small molecule substrates at -Asn-|-Xaa- bonds.</text>
        <dbReference type="EC" id="3.4.22.34"/>
    </reaction>
</comment>
<evidence type="ECO:0000256" key="8">
    <source>
        <dbReference type="SAM" id="MobiDB-lite"/>
    </source>
</evidence>
<dbReference type="Gene3D" id="3.30.70.1230">
    <property type="entry name" value="Nucleotide cyclase"/>
    <property type="match status" value="1"/>
</dbReference>
<dbReference type="Gene3D" id="1.10.287.70">
    <property type="match status" value="1"/>
</dbReference>
<keyword evidence="4" id="KW-0645">Protease</keyword>
<gene>
    <name evidence="11" type="ORF">B5M09_003543</name>
</gene>
<evidence type="ECO:0000256" key="6">
    <source>
        <dbReference type="ARBA" id="ARBA00022801"/>
    </source>
</evidence>
<evidence type="ECO:0000256" key="2">
    <source>
        <dbReference type="ARBA" id="ARBA00009941"/>
    </source>
</evidence>
<feature type="transmembrane region" description="Helical" evidence="9">
    <location>
        <begin position="844"/>
        <end position="865"/>
    </location>
</feature>
<keyword evidence="7" id="KW-0788">Thiol protease</keyword>
<dbReference type="Gene3D" id="1.10.132.130">
    <property type="match status" value="1"/>
</dbReference>
<dbReference type="FunFam" id="3.40.50.1460:FF:000006">
    <property type="entry name" value="Legumain"/>
    <property type="match status" value="1"/>
</dbReference>
<dbReference type="Gene3D" id="3.40.50.1460">
    <property type="match status" value="1"/>
</dbReference>
<dbReference type="PROSITE" id="PS50125">
    <property type="entry name" value="GUANYLATE_CYCLASE_2"/>
    <property type="match status" value="1"/>
</dbReference>
<dbReference type="PANTHER" id="PTHR43336:SF3">
    <property type="entry name" value="GUANYLATE CYCLASE DOMAIN-CONTAINING PROTEIN"/>
    <property type="match status" value="1"/>
</dbReference>
<protein>
    <recommendedName>
        <fullName evidence="3">legumain</fullName>
        <ecNumber evidence="3">3.4.22.34</ecNumber>
    </recommendedName>
</protein>
<name>A0A425DQ48_APHAT</name>
<dbReference type="EC" id="3.4.22.34" evidence="3"/>
<keyword evidence="6" id="KW-0378">Hydrolase</keyword>
<dbReference type="InterPro" id="IPR046427">
    <property type="entry name" value="Legumain_prodom_sf"/>
</dbReference>
<dbReference type="Pfam" id="PF01650">
    <property type="entry name" value="Peptidase_C13"/>
    <property type="match status" value="1"/>
</dbReference>
<accession>A0A425DQ48</accession>
<dbReference type="VEuPathDB" id="FungiDB:H257_10074"/>
<evidence type="ECO:0000256" key="5">
    <source>
        <dbReference type="ARBA" id="ARBA00022729"/>
    </source>
</evidence>
<dbReference type="InterPro" id="IPR032041">
    <property type="entry name" value="Cdc73_N"/>
</dbReference>
<dbReference type="Gene3D" id="3.40.50.11990">
    <property type="entry name" value="RNA polymerase II accessory factor, Cdc73 C-terminal domain"/>
    <property type="match status" value="1"/>
</dbReference>